<dbReference type="Proteomes" id="UP001151752">
    <property type="component" value="Chromosome 6"/>
</dbReference>
<evidence type="ECO:0000313" key="2">
    <source>
        <dbReference type="EMBL" id="KAJ6745233.1"/>
    </source>
</evidence>
<feature type="transmembrane region" description="Helical" evidence="1">
    <location>
        <begin position="6"/>
        <end position="35"/>
    </location>
</feature>
<keyword evidence="1" id="KW-1133">Transmembrane helix</keyword>
<keyword evidence="1" id="KW-0472">Membrane</keyword>
<gene>
    <name evidence="2" type="ORF">OIU74_028007</name>
</gene>
<keyword evidence="1" id="KW-0812">Transmembrane</keyword>
<dbReference type="AlphaFoldDB" id="A0A9Q0VBD7"/>
<evidence type="ECO:0000256" key="1">
    <source>
        <dbReference type="SAM" id="Phobius"/>
    </source>
</evidence>
<keyword evidence="3" id="KW-1185">Reference proteome</keyword>
<comment type="caution">
    <text evidence="2">The sequence shown here is derived from an EMBL/GenBank/DDBJ whole genome shotgun (WGS) entry which is preliminary data.</text>
</comment>
<reference evidence="2" key="2">
    <citation type="journal article" date="2023" name="Int. J. Mol. Sci.">
        <title>De Novo Assembly and Annotation of 11 Diverse Shrub Willow (Salix) Genomes Reveals Novel Gene Organization in Sex-Linked Regions.</title>
        <authorList>
            <person name="Hyden B."/>
            <person name="Feng K."/>
            <person name="Yates T.B."/>
            <person name="Jawdy S."/>
            <person name="Cereghino C."/>
            <person name="Smart L.B."/>
            <person name="Muchero W."/>
        </authorList>
    </citation>
    <scope>NUCLEOTIDE SEQUENCE</scope>
    <source>
        <tissue evidence="2">Shoot tip</tissue>
    </source>
</reference>
<sequence>MVQTLVLIVAVNFAFPSFSVLILVRSLTAILGYFLQVHMMSQHGRANPCYCCSSMF</sequence>
<name>A0A9Q0VBD7_9ROSI</name>
<proteinExistence type="predicted"/>
<dbReference type="EMBL" id="JAPFFM010000009">
    <property type="protein sequence ID" value="KAJ6745233.1"/>
    <property type="molecule type" value="Genomic_DNA"/>
</dbReference>
<accession>A0A9Q0VBD7</accession>
<organism evidence="2 3">
    <name type="scientific">Salix koriyanagi</name>
    <dbReference type="NCBI Taxonomy" id="2511006"/>
    <lineage>
        <taxon>Eukaryota</taxon>
        <taxon>Viridiplantae</taxon>
        <taxon>Streptophyta</taxon>
        <taxon>Embryophyta</taxon>
        <taxon>Tracheophyta</taxon>
        <taxon>Spermatophyta</taxon>
        <taxon>Magnoliopsida</taxon>
        <taxon>eudicotyledons</taxon>
        <taxon>Gunneridae</taxon>
        <taxon>Pentapetalae</taxon>
        <taxon>rosids</taxon>
        <taxon>fabids</taxon>
        <taxon>Malpighiales</taxon>
        <taxon>Salicaceae</taxon>
        <taxon>Saliceae</taxon>
        <taxon>Salix</taxon>
    </lineage>
</organism>
<evidence type="ECO:0000313" key="3">
    <source>
        <dbReference type="Proteomes" id="UP001151752"/>
    </source>
</evidence>
<reference evidence="2" key="1">
    <citation type="submission" date="2022-11" db="EMBL/GenBank/DDBJ databases">
        <authorList>
            <person name="Hyden B.L."/>
            <person name="Feng K."/>
            <person name="Yates T."/>
            <person name="Jawdy S."/>
            <person name="Smart L.B."/>
            <person name="Muchero W."/>
        </authorList>
    </citation>
    <scope>NUCLEOTIDE SEQUENCE</scope>
    <source>
        <tissue evidence="2">Shoot tip</tissue>
    </source>
</reference>
<protein>
    <submittedName>
        <fullName evidence="2">Uncharacterized protein</fullName>
    </submittedName>
</protein>